<feature type="transmembrane region" description="Helical" evidence="1">
    <location>
        <begin position="12"/>
        <end position="30"/>
    </location>
</feature>
<feature type="non-terminal residue" evidence="2">
    <location>
        <position position="412"/>
    </location>
</feature>
<keyword evidence="1" id="KW-1133">Transmembrane helix</keyword>
<accession>A0A932GRG9</accession>
<evidence type="ECO:0000313" key="2">
    <source>
        <dbReference type="EMBL" id="MBI3015779.1"/>
    </source>
</evidence>
<comment type="caution">
    <text evidence="2">The sequence shown here is derived from an EMBL/GenBank/DDBJ whole genome shotgun (WGS) entry which is preliminary data.</text>
</comment>
<gene>
    <name evidence="2" type="ORF">HYY65_12150</name>
</gene>
<dbReference type="SUPFAM" id="SSF53187">
    <property type="entry name" value="Zn-dependent exopeptidases"/>
    <property type="match status" value="1"/>
</dbReference>
<keyword evidence="1" id="KW-0472">Membrane</keyword>
<evidence type="ECO:0000256" key="1">
    <source>
        <dbReference type="SAM" id="Phobius"/>
    </source>
</evidence>
<name>A0A932GRG9_UNCTE</name>
<reference evidence="2" key="1">
    <citation type="submission" date="2020-07" db="EMBL/GenBank/DDBJ databases">
        <title>Huge and variable diversity of episymbiotic CPR bacteria and DPANN archaea in groundwater ecosystems.</title>
        <authorList>
            <person name="He C.Y."/>
            <person name="Keren R."/>
            <person name="Whittaker M."/>
            <person name="Farag I.F."/>
            <person name="Doudna J."/>
            <person name="Cate J.H.D."/>
            <person name="Banfield J.F."/>
        </authorList>
    </citation>
    <scope>NUCLEOTIDE SEQUENCE</scope>
    <source>
        <strain evidence="2">NC_groundwater_717_Ag_S-0.2um_59_8</strain>
    </source>
</reference>
<proteinExistence type="predicted"/>
<protein>
    <submittedName>
        <fullName evidence="2">Succinylglutamate desuccinylase</fullName>
    </submittedName>
</protein>
<dbReference type="Proteomes" id="UP000741360">
    <property type="component" value="Unassembled WGS sequence"/>
</dbReference>
<keyword evidence="1" id="KW-0812">Transmembrane</keyword>
<organism evidence="2 3">
    <name type="scientific">Tectimicrobiota bacterium</name>
    <dbReference type="NCBI Taxonomy" id="2528274"/>
    <lineage>
        <taxon>Bacteria</taxon>
        <taxon>Pseudomonadati</taxon>
        <taxon>Nitrospinota/Tectimicrobiota group</taxon>
        <taxon>Candidatus Tectimicrobiota</taxon>
    </lineage>
</organism>
<evidence type="ECO:0000313" key="3">
    <source>
        <dbReference type="Proteomes" id="UP000741360"/>
    </source>
</evidence>
<sequence>METTRIATVRQSIFVLIAIYVITALATIYFERQRIEEPIVKGPGVTRTGRLSDYFPPLKKYPAVDTVLYFLEGEEPGGTMAILGGTHPGEPNALLVATLFIERARVKKGRLIITNRLNRSGYDVTEPGGGYPPRYHIAQLNGNSRWFRMGGRTFAPFVAWPDPTIYVHYPEGQSLASGENLNLNRNYPGRPNGRLPERVAHAFIQLLTKETAAIAVDVHEAPPDRPLVNAISAHERAMDVAALAVMILQGDGIDIRLEASPKDLHGLSHREWGDYTKAQAILMETPSPMHGPIRGKATEKLLLDAKDEFELRAAKMGRVFTSYDETGWPISVRAARHTATIMELAKAFTELHPDRPIVVENMPSYKEISENGIGRYLSVVDEPEPRLMPGWLSFFFNEGHPMWGYGSETIVK</sequence>
<dbReference type="Gene3D" id="3.40.630.10">
    <property type="entry name" value="Zn peptidases"/>
    <property type="match status" value="1"/>
</dbReference>
<dbReference type="AlphaFoldDB" id="A0A932GRG9"/>
<dbReference type="EMBL" id="JACPSX010000234">
    <property type="protein sequence ID" value="MBI3015779.1"/>
    <property type="molecule type" value="Genomic_DNA"/>
</dbReference>